<dbReference type="AlphaFoldDB" id="A0A117XZG5"/>
<dbReference type="RefSeq" id="WP_059632107.1">
    <property type="nucleotide sequence ID" value="NZ_CP013368.1"/>
</dbReference>
<name>A0A117XZG5_9BURK</name>
<dbReference type="Pfam" id="PF04314">
    <property type="entry name" value="PCuAC"/>
    <property type="match status" value="1"/>
</dbReference>
<dbReference type="PANTHER" id="PTHR36302">
    <property type="entry name" value="BLR7088 PROTEIN"/>
    <property type="match status" value="1"/>
</dbReference>
<dbReference type="Gene3D" id="2.60.40.1890">
    <property type="entry name" value="PCu(A)C copper chaperone"/>
    <property type="match status" value="1"/>
</dbReference>
<evidence type="ECO:0000313" key="1">
    <source>
        <dbReference type="EMBL" id="KUZ93700.1"/>
    </source>
</evidence>
<dbReference type="InterPro" id="IPR007410">
    <property type="entry name" value="LpqE-like"/>
</dbReference>
<accession>A0A117XZG5</accession>
<sequence>MKRSIPARATLVLLALHATASHAAAAVRVDACWIRAMPPTVPSSGYFTLKNNGDAPAVLTRVDAPAFGMAMMHETRTSGSTSKMVHVESVEVPAHGSLTFKPKRYHVMLEQPRQAVTPGMKIPVTLHFADGSAAPVTCDVKAPSFSGQ</sequence>
<protein>
    <submittedName>
        <fullName evidence="1">Copper transporter</fullName>
    </submittedName>
</protein>
<dbReference type="InterPro" id="IPR036182">
    <property type="entry name" value="PCuAC_sf"/>
</dbReference>
<reference evidence="1 2" key="1">
    <citation type="submission" date="2015-11" db="EMBL/GenBank/DDBJ databases">
        <title>Expanding the genomic diversity of Burkholderia species for the development of highly accurate diagnostics.</title>
        <authorList>
            <person name="Sahl J."/>
            <person name="Keim P."/>
            <person name="Wagner D."/>
        </authorList>
    </citation>
    <scope>NUCLEOTIDE SEQUENCE [LARGE SCALE GENOMIC DNA]</scope>
    <source>
        <strain evidence="1 2">RF32-BP4</strain>
    </source>
</reference>
<proteinExistence type="predicted"/>
<gene>
    <name evidence="1" type="ORF">WI38_08915</name>
</gene>
<dbReference type="InterPro" id="IPR058248">
    <property type="entry name" value="Lxx211020-like"/>
</dbReference>
<organism evidence="1 2">
    <name type="scientific">Burkholderia ubonensis</name>
    <dbReference type="NCBI Taxonomy" id="101571"/>
    <lineage>
        <taxon>Bacteria</taxon>
        <taxon>Pseudomonadati</taxon>
        <taxon>Pseudomonadota</taxon>
        <taxon>Betaproteobacteria</taxon>
        <taxon>Burkholderiales</taxon>
        <taxon>Burkholderiaceae</taxon>
        <taxon>Burkholderia</taxon>
        <taxon>Burkholderia cepacia complex</taxon>
    </lineage>
</organism>
<dbReference type="EMBL" id="LOTN01000016">
    <property type="protein sequence ID" value="KUZ93700.1"/>
    <property type="molecule type" value="Genomic_DNA"/>
</dbReference>
<comment type="caution">
    <text evidence="1">The sequence shown here is derived from an EMBL/GenBank/DDBJ whole genome shotgun (WGS) entry which is preliminary data.</text>
</comment>
<dbReference type="SUPFAM" id="SSF110087">
    <property type="entry name" value="DR1885-like metal-binding protein"/>
    <property type="match status" value="1"/>
</dbReference>
<evidence type="ECO:0000313" key="2">
    <source>
        <dbReference type="Proteomes" id="UP000065521"/>
    </source>
</evidence>
<dbReference type="PANTHER" id="PTHR36302:SF1">
    <property type="entry name" value="COPPER CHAPERONE PCU(A)C"/>
    <property type="match status" value="1"/>
</dbReference>
<dbReference type="Proteomes" id="UP000065521">
    <property type="component" value="Unassembled WGS sequence"/>
</dbReference>